<evidence type="ECO:0000256" key="6">
    <source>
        <dbReference type="ARBA" id="ARBA00022989"/>
    </source>
</evidence>
<dbReference type="AlphaFoldDB" id="A0AAW9DL77"/>
<evidence type="ECO:0000256" key="2">
    <source>
        <dbReference type="ARBA" id="ARBA00009142"/>
    </source>
</evidence>
<evidence type="ECO:0000313" key="9">
    <source>
        <dbReference type="EMBL" id="MDX5929784.1"/>
    </source>
</evidence>
<evidence type="ECO:0000256" key="8">
    <source>
        <dbReference type="RuleBase" id="RU363041"/>
    </source>
</evidence>
<dbReference type="EMBL" id="JAWXYB010000018">
    <property type="protein sequence ID" value="MDX5929784.1"/>
    <property type="molecule type" value="Genomic_DNA"/>
</dbReference>
<dbReference type="Pfam" id="PF01925">
    <property type="entry name" value="TauE"/>
    <property type="match status" value="1"/>
</dbReference>
<keyword evidence="3" id="KW-0813">Transport</keyword>
<evidence type="ECO:0000256" key="3">
    <source>
        <dbReference type="ARBA" id="ARBA00022448"/>
    </source>
</evidence>
<sequence length="249" mass="25751">MFFDPTPFLIITGSVIASASGFVKGFSGFGFAMVFTPLCSIVFDRPREVVFVALVLGAIMSIGVITEVRHEITKETAIPVAIGTAAGTPIGIMLLGLIDVPALKLIIASIAIVVTLLRLANLKLKIVPGAKPLAIGTFLGGILNGCTSIGGPIPALIVAWQNRGIGESRSILVAFNLLSYLLAIAVALGTGVAQLPWLLSGIWLFPPAAIGTFVGTHAVRHISKETFGNFITAVVGLAGVAGILSVLKI</sequence>
<feature type="transmembrane region" description="Helical" evidence="8">
    <location>
        <begin position="6"/>
        <end position="36"/>
    </location>
</feature>
<feature type="transmembrane region" description="Helical" evidence="8">
    <location>
        <begin position="77"/>
        <end position="98"/>
    </location>
</feature>
<keyword evidence="5 8" id="KW-0812">Transmembrane</keyword>
<evidence type="ECO:0000313" key="10">
    <source>
        <dbReference type="Proteomes" id="UP001279553"/>
    </source>
</evidence>
<evidence type="ECO:0000256" key="7">
    <source>
        <dbReference type="ARBA" id="ARBA00023136"/>
    </source>
</evidence>
<organism evidence="9 10">
    <name type="scientific">Acidiphilium acidophilum</name>
    <name type="common">Thiobacillus acidophilus</name>
    <dbReference type="NCBI Taxonomy" id="76588"/>
    <lineage>
        <taxon>Bacteria</taxon>
        <taxon>Pseudomonadati</taxon>
        <taxon>Pseudomonadota</taxon>
        <taxon>Alphaproteobacteria</taxon>
        <taxon>Acetobacterales</taxon>
        <taxon>Acidocellaceae</taxon>
        <taxon>Acidiphilium</taxon>
    </lineage>
</organism>
<feature type="transmembrane region" description="Helical" evidence="8">
    <location>
        <begin position="227"/>
        <end position="247"/>
    </location>
</feature>
<keyword evidence="7 8" id="KW-0472">Membrane</keyword>
<feature type="transmembrane region" description="Helical" evidence="8">
    <location>
        <begin position="105"/>
        <end position="121"/>
    </location>
</feature>
<feature type="transmembrane region" description="Helical" evidence="8">
    <location>
        <begin position="195"/>
        <end position="215"/>
    </location>
</feature>
<gene>
    <name evidence="9" type="ORF">SIL87_03280</name>
</gene>
<comment type="similarity">
    <text evidence="2 8">Belongs to the 4-toluene sulfonate uptake permease (TSUP) (TC 2.A.102) family.</text>
</comment>
<reference evidence="9 10" key="1">
    <citation type="submission" date="2023-11" db="EMBL/GenBank/DDBJ databases">
        <title>MicrobeMod: A computational toolkit for identifying prokaryotic methylation and restriction-modification with nanopore sequencing.</title>
        <authorList>
            <person name="Crits-Christoph A."/>
            <person name="Kang S.C."/>
            <person name="Lee H."/>
            <person name="Ostrov N."/>
        </authorList>
    </citation>
    <scope>NUCLEOTIDE SEQUENCE [LARGE SCALE GENOMIC DNA]</scope>
    <source>
        <strain evidence="9 10">DSMZ 700</strain>
    </source>
</reference>
<accession>A0AAW9DL77</accession>
<dbReference type="Proteomes" id="UP001279553">
    <property type="component" value="Unassembled WGS sequence"/>
</dbReference>
<dbReference type="InterPro" id="IPR002781">
    <property type="entry name" value="TM_pro_TauE-like"/>
</dbReference>
<name>A0AAW9DL77_ACIAO</name>
<dbReference type="RefSeq" id="WP_319612779.1">
    <property type="nucleotide sequence ID" value="NZ_JAWXYB010000018.1"/>
</dbReference>
<comment type="subcellular location">
    <subcellularLocation>
        <location evidence="1 8">Cell membrane</location>
        <topology evidence="1 8">Multi-pass membrane protein</topology>
    </subcellularLocation>
</comment>
<comment type="caution">
    <text evidence="9">The sequence shown here is derived from an EMBL/GenBank/DDBJ whole genome shotgun (WGS) entry which is preliminary data.</text>
</comment>
<dbReference type="InterPro" id="IPR052017">
    <property type="entry name" value="TSUP"/>
</dbReference>
<protein>
    <recommendedName>
        <fullName evidence="8">Probable membrane transporter protein</fullName>
    </recommendedName>
</protein>
<evidence type="ECO:0000256" key="5">
    <source>
        <dbReference type="ARBA" id="ARBA00022692"/>
    </source>
</evidence>
<feature type="transmembrane region" description="Helical" evidence="8">
    <location>
        <begin position="48"/>
        <end position="65"/>
    </location>
</feature>
<keyword evidence="6 8" id="KW-1133">Transmembrane helix</keyword>
<feature type="transmembrane region" description="Helical" evidence="8">
    <location>
        <begin position="171"/>
        <end position="189"/>
    </location>
</feature>
<evidence type="ECO:0000256" key="1">
    <source>
        <dbReference type="ARBA" id="ARBA00004651"/>
    </source>
</evidence>
<dbReference type="PANTHER" id="PTHR30269">
    <property type="entry name" value="TRANSMEMBRANE PROTEIN YFCA"/>
    <property type="match status" value="1"/>
</dbReference>
<feature type="transmembrane region" description="Helical" evidence="8">
    <location>
        <begin position="133"/>
        <end position="159"/>
    </location>
</feature>
<keyword evidence="4 8" id="KW-1003">Cell membrane</keyword>
<evidence type="ECO:0000256" key="4">
    <source>
        <dbReference type="ARBA" id="ARBA00022475"/>
    </source>
</evidence>
<dbReference type="GO" id="GO:0005886">
    <property type="term" value="C:plasma membrane"/>
    <property type="evidence" value="ECO:0007669"/>
    <property type="project" value="UniProtKB-SubCell"/>
</dbReference>
<keyword evidence="10" id="KW-1185">Reference proteome</keyword>
<proteinExistence type="inferred from homology"/>
<dbReference type="PANTHER" id="PTHR30269:SF37">
    <property type="entry name" value="MEMBRANE TRANSPORTER PROTEIN"/>
    <property type="match status" value="1"/>
</dbReference>